<protein>
    <submittedName>
        <fullName evidence="1">Uncharacterized protein</fullName>
    </submittedName>
</protein>
<accession>A0A0K2V7E1</accession>
<feature type="non-terminal residue" evidence="1">
    <location>
        <position position="1"/>
    </location>
</feature>
<dbReference type="AlphaFoldDB" id="A0A0K2V7E1"/>
<sequence>LRRLSSTLRMGEKGREPLVVFSFYILLYKFILFRVPPRTAVPNMLPFTQLNTLNTMKKEGKKSNSADKNKADIDIYNHHRKLNHVGCALELKRG</sequence>
<evidence type="ECO:0000313" key="1">
    <source>
        <dbReference type="EMBL" id="CDW46087.1"/>
    </source>
</evidence>
<dbReference type="EMBL" id="HACA01028726">
    <property type="protein sequence ID" value="CDW46087.1"/>
    <property type="molecule type" value="Transcribed_RNA"/>
</dbReference>
<reference evidence="1" key="1">
    <citation type="submission" date="2014-05" db="EMBL/GenBank/DDBJ databases">
        <authorList>
            <person name="Chronopoulou M."/>
        </authorList>
    </citation>
    <scope>NUCLEOTIDE SEQUENCE</scope>
    <source>
        <tissue evidence="1">Whole organism</tissue>
    </source>
</reference>
<name>A0A0K2V7E1_LEPSM</name>
<proteinExistence type="predicted"/>
<organism evidence="1">
    <name type="scientific">Lepeophtheirus salmonis</name>
    <name type="common">Salmon louse</name>
    <name type="synonym">Caligus salmonis</name>
    <dbReference type="NCBI Taxonomy" id="72036"/>
    <lineage>
        <taxon>Eukaryota</taxon>
        <taxon>Metazoa</taxon>
        <taxon>Ecdysozoa</taxon>
        <taxon>Arthropoda</taxon>
        <taxon>Crustacea</taxon>
        <taxon>Multicrustacea</taxon>
        <taxon>Hexanauplia</taxon>
        <taxon>Copepoda</taxon>
        <taxon>Siphonostomatoida</taxon>
        <taxon>Caligidae</taxon>
        <taxon>Lepeophtheirus</taxon>
    </lineage>
</organism>